<keyword evidence="3 7" id="KW-0547">Nucleotide-binding</keyword>
<evidence type="ECO:0000256" key="4">
    <source>
        <dbReference type="ARBA" id="ARBA00022777"/>
    </source>
</evidence>
<keyword evidence="1 7" id="KW-0028">Amino-acid biosynthesis</keyword>
<keyword evidence="5 7" id="KW-0067">ATP-binding</keyword>
<keyword evidence="2 7" id="KW-0808">Transferase</keyword>
<dbReference type="CDD" id="cd00464">
    <property type="entry name" value="SK"/>
    <property type="match status" value="1"/>
</dbReference>
<dbReference type="UniPathway" id="UPA00053">
    <property type="reaction ID" value="UER00088"/>
</dbReference>
<dbReference type="Pfam" id="PF01202">
    <property type="entry name" value="SKI"/>
    <property type="match status" value="1"/>
</dbReference>
<keyword evidence="7" id="KW-0963">Cytoplasm</keyword>
<dbReference type="InterPro" id="IPR000623">
    <property type="entry name" value="Shikimate_kinase/TSH1"/>
</dbReference>
<dbReference type="GO" id="GO:0008652">
    <property type="term" value="P:amino acid biosynthetic process"/>
    <property type="evidence" value="ECO:0007669"/>
    <property type="project" value="UniProtKB-KW"/>
</dbReference>
<comment type="caution">
    <text evidence="7">Lacks conserved residue(s) required for the propagation of feature annotation.</text>
</comment>
<dbReference type="GO" id="GO:0004765">
    <property type="term" value="F:shikimate kinase activity"/>
    <property type="evidence" value="ECO:0007669"/>
    <property type="project" value="UniProtKB-UniRule"/>
</dbReference>
<comment type="pathway">
    <text evidence="7">Metabolic intermediate biosynthesis; chorismate biosynthesis; chorismate from D-erythrose 4-phosphate and phosphoenolpyruvate: step 5/7.</text>
</comment>
<comment type="subcellular location">
    <subcellularLocation>
        <location evidence="7">Cytoplasm</location>
    </subcellularLocation>
</comment>
<keyword evidence="6 7" id="KW-0057">Aromatic amino acid biosynthesis</keyword>
<dbReference type="InterPro" id="IPR031322">
    <property type="entry name" value="Shikimate/glucono_kinase"/>
</dbReference>
<dbReference type="InterPro" id="IPR027417">
    <property type="entry name" value="P-loop_NTPase"/>
</dbReference>
<dbReference type="GO" id="GO:0000287">
    <property type="term" value="F:magnesium ion binding"/>
    <property type="evidence" value="ECO:0007669"/>
    <property type="project" value="UniProtKB-UniRule"/>
</dbReference>
<feature type="binding site" evidence="7">
    <location>
        <position position="142"/>
    </location>
    <ligand>
        <name>ATP</name>
        <dbReference type="ChEBI" id="CHEBI:30616"/>
    </ligand>
</feature>
<evidence type="ECO:0000256" key="6">
    <source>
        <dbReference type="ARBA" id="ARBA00023141"/>
    </source>
</evidence>
<keyword evidence="4 7" id="KW-0418">Kinase</keyword>
<evidence type="ECO:0000256" key="3">
    <source>
        <dbReference type="ARBA" id="ARBA00022741"/>
    </source>
</evidence>
<dbReference type="GO" id="GO:0009423">
    <property type="term" value="P:chorismate biosynthetic process"/>
    <property type="evidence" value="ECO:0007669"/>
    <property type="project" value="UniProtKB-UniRule"/>
</dbReference>
<name>A0A538TT49_UNCEI</name>
<comment type="cofactor">
    <cofactor evidence="7">
        <name>Mg(2+)</name>
        <dbReference type="ChEBI" id="CHEBI:18420"/>
    </cofactor>
    <text evidence="7">Binds 1 Mg(2+) ion per subunit.</text>
</comment>
<evidence type="ECO:0000313" key="9">
    <source>
        <dbReference type="Proteomes" id="UP000317691"/>
    </source>
</evidence>
<feature type="binding site" evidence="7">
    <location>
        <position position="161"/>
    </location>
    <ligand>
        <name>substrate</name>
    </ligand>
</feature>
<dbReference type="GO" id="GO:0005524">
    <property type="term" value="F:ATP binding"/>
    <property type="evidence" value="ECO:0007669"/>
    <property type="project" value="UniProtKB-UniRule"/>
</dbReference>
<dbReference type="Proteomes" id="UP000317691">
    <property type="component" value="Unassembled WGS sequence"/>
</dbReference>
<keyword evidence="7" id="KW-0479">Metal-binding</keyword>
<dbReference type="GO" id="GO:0005829">
    <property type="term" value="C:cytosol"/>
    <property type="evidence" value="ECO:0007669"/>
    <property type="project" value="TreeGrafter"/>
</dbReference>
<dbReference type="SUPFAM" id="SSF52540">
    <property type="entry name" value="P-loop containing nucleoside triphosphate hydrolases"/>
    <property type="match status" value="1"/>
</dbReference>
<dbReference type="GO" id="GO:0009073">
    <property type="term" value="P:aromatic amino acid family biosynthetic process"/>
    <property type="evidence" value="ECO:0007669"/>
    <property type="project" value="UniProtKB-KW"/>
</dbReference>
<evidence type="ECO:0000256" key="5">
    <source>
        <dbReference type="ARBA" id="ARBA00022840"/>
    </source>
</evidence>
<keyword evidence="7" id="KW-0460">Magnesium</keyword>
<protein>
    <recommendedName>
        <fullName evidence="7">Shikimate kinase</fullName>
        <shortName evidence="7">SK</shortName>
        <ecNumber evidence="7">2.7.1.71</ecNumber>
    </recommendedName>
</protein>
<proteinExistence type="inferred from homology"/>
<feature type="binding site" evidence="7">
    <location>
        <position position="56"/>
    </location>
    <ligand>
        <name>substrate</name>
    </ligand>
</feature>
<feature type="binding site" evidence="7">
    <location>
        <begin position="34"/>
        <end position="39"/>
    </location>
    <ligand>
        <name>ATP</name>
        <dbReference type="ChEBI" id="CHEBI:30616"/>
    </ligand>
</feature>
<comment type="caution">
    <text evidence="8">The sequence shown here is derived from an EMBL/GenBank/DDBJ whole genome shotgun (WGS) entry which is preliminary data.</text>
</comment>
<evidence type="ECO:0000256" key="7">
    <source>
        <dbReference type="HAMAP-Rule" id="MF_00109"/>
    </source>
</evidence>
<evidence type="ECO:0000313" key="8">
    <source>
        <dbReference type="EMBL" id="TMQ66802.1"/>
    </source>
</evidence>
<evidence type="ECO:0000256" key="2">
    <source>
        <dbReference type="ARBA" id="ARBA00022679"/>
    </source>
</evidence>
<gene>
    <name evidence="7" type="primary">aroK</name>
    <name evidence="8" type="ORF">E6K79_02110</name>
</gene>
<dbReference type="AlphaFoldDB" id="A0A538TT49"/>
<comment type="catalytic activity">
    <reaction evidence="7">
        <text>shikimate + ATP = 3-phosphoshikimate + ADP + H(+)</text>
        <dbReference type="Rhea" id="RHEA:13121"/>
        <dbReference type="ChEBI" id="CHEBI:15378"/>
        <dbReference type="ChEBI" id="CHEBI:30616"/>
        <dbReference type="ChEBI" id="CHEBI:36208"/>
        <dbReference type="ChEBI" id="CHEBI:145989"/>
        <dbReference type="ChEBI" id="CHEBI:456216"/>
        <dbReference type="EC" id="2.7.1.71"/>
    </reaction>
</comment>
<dbReference type="Gene3D" id="3.40.50.300">
    <property type="entry name" value="P-loop containing nucleotide triphosphate hydrolases"/>
    <property type="match status" value="1"/>
</dbReference>
<comment type="subunit">
    <text evidence="7">Monomer.</text>
</comment>
<accession>A0A538TT49</accession>
<dbReference type="PRINTS" id="PR01100">
    <property type="entry name" value="SHIKIMTKNASE"/>
</dbReference>
<dbReference type="HAMAP" id="MF_00109">
    <property type="entry name" value="Shikimate_kinase"/>
    <property type="match status" value="1"/>
</dbReference>
<reference evidence="8 9" key="1">
    <citation type="journal article" date="2019" name="Nat. Microbiol.">
        <title>Mediterranean grassland soil C-N compound turnover is dependent on rainfall and depth, and is mediated by genomically divergent microorganisms.</title>
        <authorList>
            <person name="Diamond S."/>
            <person name="Andeer P.F."/>
            <person name="Li Z."/>
            <person name="Crits-Christoph A."/>
            <person name="Burstein D."/>
            <person name="Anantharaman K."/>
            <person name="Lane K.R."/>
            <person name="Thomas B.C."/>
            <person name="Pan C."/>
            <person name="Northen T.R."/>
            <person name="Banfield J.F."/>
        </authorList>
    </citation>
    <scope>NUCLEOTIDE SEQUENCE [LARGE SCALE GENOMIC DNA]</scope>
    <source>
        <strain evidence="8">WS_9</strain>
    </source>
</reference>
<dbReference type="EC" id="2.7.1.71" evidence="7"/>
<organism evidence="8 9">
    <name type="scientific">Eiseniibacteriota bacterium</name>
    <dbReference type="NCBI Taxonomy" id="2212470"/>
    <lineage>
        <taxon>Bacteria</taxon>
        <taxon>Candidatus Eiseniibacteriota</taxon>
    </lineage>
</organism>
<dbReference type="EMBL" id="VBOZ01000008">
    <property type="protein sequence ID" value="TMQ66802.1"/>
    <property type="molecule type" value="Genomic_DNA"/>
</dbReference>
<dbReference type="PANTHER" id="PTHR21087">
    <property type="entry name" value="SHIKIMATE KINASE"/>
    <property type="match status" value="1"/>
</dbReference>
<dbReference type="PANTHER" id="PTHR21087:SF16">
    <property type="entry name" value="SHIKIMATE KINASE 1, CHLOROPLASTIC"/>
    <property type="match status" value="1"/>
</dbReference>
<feature type="binding site" evidence="7">
    <location>
        <position position="80"/>
    </location>
    <ligand>
        <name>substrate</name>
    </ligand>
</feature>
<feature type="binding site" evidence="7">
    <location>
        <position position="38"/>
    </location>
    <ligand>
        <name>Mg(2+)</name>
        <dbReference type="ChEBI" id="CHEBI:18420"/>
    </ligand>
</feature>
<comment type="similarity">
    <text evidence="7">Belongs to the shikimate kinase family.</text>
</comment>
<comment type="function">
    <text evidence="7">Catalyzes the specific phosphorylation of the 3-hydroxyl group of shikimic acid using ATP as a cosubstrate.</text>
</comment>
<evidence type="ECO:0000256" key="1">
    <source>
        <dbReference type="ARBA" id="ARBA00022605"/>
    </source>
</evidence>
<sequence>MLRGLPEREGPVLIGDPPREVSVTARIALIGLSGAGKSTVAPLLAARLGFGCTDLDEAVAAAEGVPIPEILTSRGEDVFRELEAHALRAALEADSVVVACGAGVVARAENRELLSRLAYVVWLDVSPDTAALRLEDAAASTRPLLRGGTVASRLRDLWEVRRALYEEAADVMVRTDGLTPAGVAEAIETLWKGRLGWGSSGS</sequence>